<reference evidence="2" key="1">
    <citation type="journal article" date="2020" name="Stud. Mycol.">
        <title>101 Dothideomycetes genomes: a test case for predicting lifestyles and emergence of pathogens.</title>
        <authorList>
            <person name="Haridas S."/>
            <person name="Albert R."/>
            <person name="Binder M."/>
            <person name="Bloem J."/>
            <person name="Labutti K."/>
            <person name="Salamov A."/>
            <person name="Andreopoulos B."/>
            <person name="Baker S."/>
            <person name="Barry K."/>
            <person name="Bills G."/>
            <person name="Bluhm B."/>
            <person name="Cannon C."/>
            <person name="Castanera R."/>
            <person name="Culley D."/>
            <person name="Daum C."/>
            <person name="Ezra D."/>
            <person name="Gonzalez J."/>
            <person name="Henrissat B."/>
            <person name="Kuo A."/>
            <person name="Liang C."/>
            <person name="Lipzen A."/>
            <person name="Lutzoni F."/>
            <person name="Magnuson J."/>
            <person name="Mondo S."/>
            <person name="Nolan M."/>
            <person name="Ohm R."/>
            <person name="Pangilinan J."/>
            <person name="Park H.-J."/>
            <person name="Ramirez L."/>
            <person name="Alfaro M."/>
            <person name="Sun H."/>
            <person name="Tritt A."/>
            <person name="Yoshinaga Y."/>
            <person name="Zwiers L.-H."/>
            <person name="Turgeon B."/>
            <person name="Goodwin S."/>
            <person name="Spatafora J."/>
            <person name="Crous P."/>
            <person name="Grigoriev I."/>
        </authorList>
    </citation>
    <scope>NUCLEOTIDE SEQUENCE</scope>
    <source>
        <strain evidence="2">CBS 122681</strain>
    </source>
</reference>
<organism evidence="2 3">
    <name type="scientific">Lophiostoma macrostomum CBS 122681</name>
    <dbReference type="NCBI Taxonomy" id="1314788"/>
    <lineage>
        <taxon>Eukaryota</taxon>
        <taxon>Fungi</taxon>
        <taxon>Dikarya</taxon>
        <taxon>Ascomycota</taxon>
        <taxon>Pezizomycotina</taxon>
        <taxon>Dothideomycetes</taxon>
        <taxon>Pleosporomycetidae</taxon>
        <taxon>Pleosporales</taxon>
        <taxon>Lophiostomataceae</taxon>
        <taxon>Lophiostoma</taxon>
    </lineage>
</organism>
<feature type="non-terminal residue" evidence="2">
    <location>
        <position position="1"/>
    </location>
</feature>
<dbReference type="Pfam" id="PF26640">
    <property type="entry name" value="DUF8212"/>
    <property type="match status" value="1"/>
</dbReference>
<sequence length="254" mass="28842">CIDKTNGVELSEAINSMFSWYRNADTCLVYLKDVYWKLDDVPKDTTLSDMAIQRFIGRAWFTRGWTLQELLAPTSITFFNKDWENIGDRDTLQEFITEMSWASLRETTREEDSAYCLLGLFGVNMPLIYGEGGTRAFIRLQEELIKSSADHTIFAWYIKTVAPDPPVKASARAPGREAFEAGNGGSGLLAQSPKYFACSGRIRRRLLLKAADTRFLKLVSRNPYHMTNRGFKSNFYSTTLGNAMTRSADPRHVD</sequence>
<feature type="domain" description="DUF8212" evidence="1">
    <location>
        <begin position="135"/>
        <end position="243"/>
    </location>
</feature>
<gene>
    <name evidence="2" type="ORF">K491DRAFT_599911</name>
</gene>
<dbReference type="PANTHER" id="PTHR10622">
    <property type="entry name" value="HET DOMAIN-CONTAINING PROTEIN"/>
    <property type="match status" value="1"/>
</dbReference>
<proteinExistence type="predicted"/>
<keyword evidence="3" id="KW-1185">Reference proteome</keyword>
<evidence type="ECO:0000313" key="3">
    <source>
        <dbReference type="Proteomes" id="UP000799324"/>
    </source>
</evidence>
<dbReference type="EMBL" id="MU004357">
    <property type="protein sequence ID" value="KAF2654848.1"/>
    <property type="molecule type" value="Genomic_DNA"/>
</dbReference>
<name>A0A6A6T7M1_9PLEO</name>
<dbReference type="OrthoDB" id="20872at2759"/>
<evidence type="ECO:0000313" key="2">
    <source>
        <dbReference type="EMBL" id="KAF2654848.1"/>
    </source>
</evidence>
<dbReference type="AlphaFoldDB" id="A0A6A6T7M1"/>
<accession>A0A6A6T7M1</accession>
<dbReference type="Proteomes" id="UP000799324">
    <property type="component" value="Unassembled WGS sequence"/>
</dbReference>
<dbReference type="InterPro" id="IPR058525">
    <property type="entry name" value="DUF8212"/>
</dbReference>
<dbReference type="PANTHER" id="PTHR10622:SF10">
    <property type="entry name" value="HET DOMAIN-CONTAINING PROTEIN"/>
    <property type="match status" value="1"/>
</dbReference>
<protein>
    <submittedName>
        <fullName evidence="2">HET-domain-containing protein</fullName>
    </submittedName>
</protein>
<evidence type="ECO:0000259" key="1">
    <source>
        <dbReference type="Pfam" id="PF26640"/>
    </source>
</evidence>